<keyword evidence="8" id="KW-1185">Reference proteome</keyword>
<evidence type="ECO:0000313" key="8">
    <source>
        <dbReference type="Proteomes" id="UP001152836"/>
    </source>
</evidence>
<organism evidence="7 8">
    <name type="scientific">Phodopus roborovskii</name>
    <name type="common">Roborovski's desert hamster</name>
    <name type="synonym">Cricetulus roborovskii</name>
    <dbReference type="NCBI Taxonomy" id="109678"/>
    <lineage>
        <taxon>Eukaryota</taxon>
        <taxon>Metazoa</taxon>
        <taxon>Chordata</taxon>
        <taxon>Craniata</taxon>
        <taxon>Vertebrata</taxon>
        <taxon>Euteleostomi</taxon>
        <taxon>Mammalia</taxon>
        <taxon>Eutheria</taxon>
        <taxon>Euarchontoglires</taxon>
        <taxon>Glires</taxon>
        <taxon>Rodentia</taxon>
        <taxon>Myomorpha</taxon>
        <taxon>Muroidea</taxon>
        <taxon>Cricetidae</taxon>
        <taxon>Cricetinae</taxon>
        <taxon>Phodopus</taxon>
    </lineage>
</organism>
<feature type="domain" description="Immunoglobulin" evidence="6">
    <location>
        <begin position="49"/>
        <end position="133"/>
    </location>
</feature>
<evidence type="ECO:0000256" key="4">
    <source>
        <dbReference type="ARBA" id="ARBA00023319"/>
    </source>
</evidence>
<dbReference type="EMBL" id="CALSGD010001620">
    <property type="protein sequence ID" value="CAH7408287.1"/>
    <property type="molecule type" value="Genomic_DNA"/>
</dbReference>
<evidence type="ECO:0000256" key="2">
    <source>
        <dbReference type="ARBA" id="ARBA00023157"/>
    </source>
</evidence>
<keyword evidence="5" id="KW-0472">Membrane</keyword>
<dbReference type="GO" id="GO:0002764">
    <property type="term" value="P:immune response-regulating signaling pathway"/>
    <property type="evidence" value="ECO:0007669"/>
    <property type="project" value="TreeGrafter"/>
</dbReference>
<dbReference type="InterPro" id="IPR013151">
    <property type="entry name" value="Immunoglobulin_dom"/>
</dbReference>
<keyword evidence="3" id="KW-0325">Glycoprotein</keyword>
<keyword evidence="5" id="KW-1133">Transmembrane helix</keyword>
<comment type="caution">
    <text evidence="7">The sequence shown here is derived from an EMBL/GenBank/DDBJ whole genome shotgun (WGS) entry which is preliminary data.</text>
</comment>
<evidence type="ECO:0000256" key="5">
    <source>
        <dbReference type="SAM" id="Phobius"/>
    </source>
</evidence>
<dbReference type="SUPFAM" id="SSF48726">
    <property type="entry name" value="Immunoglobulin"/>
    <property type="match status" value="3"/>
</dbReference>
<feature type="domain" description="Immunoglobulin" evidence="6">
    <location>
        <begin position="144"/>
        <end position="235"/>
    </location>
</feature>
<evidence type="ECO:0000256" key="3">
    <source>
        <dbReference type="ARBA" id="ARBA00023180"/>
    </source>
</evidence>
<feature type="transmembrane region" description="Helical" evidence="5">
    <location>
        <begin position="341"/>
        <end position="364"/>
    </location>
</feature>
<keyword evidence="1" id="KW-0732">Signal</keyword>
<dbReference type="Proteomes" id="UP001152836">
    <property type="component" value="Unassembled WGS sequence"/>
</dbReference>
<dbReference type="InterPro" id="IPR013783">
    <property type="entry name" value="Ig-like_fold"/>
</dbReference>
<accession>A0AAV0A8L8</accession>
<dbReference type="AlphaFoldDB" id="A0AAV0A8L8"/>
<dbReference type="PANTHER" id="PTHR11738">
    <property type="entry name" value="MHC CLASS I NK CELL RECEPTOR"/>
    <property type="match status" value="1"/>
</dbReference>
<proteinExistence type="predicted"/>
<dbReference type="InterPro" id="IPR003599">
    <property type="entry name" value="Ig_sub"/>
</dbReference>
<evidence type="ECO:0000256" key="1">
    <source>
        <dbReference type="ARBA" id="ARBA00022729"/>
    </source>
</evidence>
<keyword evidence="2" id="KW-1015">Disulfide bond</keyword>
<dbReference type="SMART" id="SM00409">
    <property type="entry name" value="IG"/>
    <property type="match status" value="2"/>
</dbReference>
<keyword evidence="4" id="KW-0393">Immunoglobulin domain</keyword>
<protein>
    <submittedName>
        <fullName evidence="7">Kir3dl1 protein</fullName>
    </submittedName>
</protein>
<keyword evidence="5" id="KW-0812">Transmembrane</keyword>
<name>A0AAV0A8L8_PHORO</name>
<dbReference type="InterPro" id="IPR036179">
    <property type="entry name" value="Ig-like_dom_sf"/>
</dbReference>
<reference evidence="7" key="1">
    <citation type="submission" date="2022-06" db="EMBL/GenBank/DDBJ databases">
        <authorList>
            <person name="Andreotti S."/>
            <person name="Wyler E."/>
        </authorList>
    </citation>
    <scope>NUCLEOTIDE SEQUENCE</scope>
</reference>
<dbReference type="Gene3D" id="2.60.40.10">
    <property type="entry name" value="Immunoglobulins"/>
    <property type="match status" value="3"/>
</dbReference>
<dbReference type="Pfam" id="PF00047">
    <property type="entry name" value="ig"/>
    <property type="match status" value="2"/>
</dbReference>
<gene>
    <name evidence="7" type="primary">Kir3dl1</name>
    <name evidence="7" type="ORF">PHOROB_LOCUS16745</name>
</gene>
<evidence type="ECO:0000259" key="6">
    <source>
        <dbReference type="SMART" id="SM00409"/>
    </source>
</evidence>
<dbReference type="PANTHER" id="PTHR11738:SF113">
    <property type="entry name" value="KILLER CELL IMMUNOGLOBULIN-LIKE RECEPTOR 2DL4"/>
    <property type="match status" value="1"/>
</dbReference>
<evidence type="ECO:0000313" key="7">
    <source>
        <dbReference type="EMBL" id="CAH7408287.1"/>
    </source>
</evidence>
<sequence length="429" mass="48710">MSVRVMKIFLYYFCSSVFYNLGALKWWRNCMSAHNFSHLVHNKPSLSAWPSPVVVLGQRVNLLCDSHRQSGMFKLYKELGDPIPQVYENIFWKSILLGPVTSAHGGTYRCYNYNHGCTSELSSHSDPLKIIISGIYRKPFLVVPHTPLVNSGEKLSLECHSEIMFDTFILTSQRKGIIKESFQHFAESHFGWSHANFSIRPVTPDHAGTYECYGSYNHTPYEWSESSDPVDIVITGLYKKPSLAALMGPVVMSEENMTLACISDHQFDMFHLSREGVPHGHGQPAVQSHNGAFQANFFLGPVIQKGNYRCYGFFRNSLHVWSSPSDPLYLSVTDNHKNQNVVIGLSVAMIPVSLIVLLCSCFSAKKTNIDQDPKVRTTLNRQDPEREDVQEVTYLEIEKRNFKQKLTTPISQIPKKCSTDLSVYVEIRK</sequence>
<dbReference type="InterPro" id="IPR050412">
    <property type="entry name" value="Ig-like_Receptors_ImmuneReg"/>
</dbReference>
<dbReference type="FunFam" id="2.60.40.10:FF:000049">
    <property type="entry name" value="Leukocyte immunoglobulin-like receptor subfamily B member 1"/>
    <property type="match status" value="3"/>
</dbReference>
<dbReference type="GO" id="GO:0005886">
    <property type="term" value="C:plasma membrane"/>
    <property type="evidence" value="ECO:0007669"/>
    <property type="project" value="TreeGrafter"/>
</dbReference>